<dbReference type="EMBL" id="PCRP01000018">
    <property type="protein sequence ID" value="PIP23817.1"/>
    <property type="molecule type" value="Genomic_DNA"/>
</dbReference>
<keyword evidence="1" id="KW-0812">Transmembrane</keyword>
<feature type="transmembrane region" description="Helical" evidence="1">
    <location>
        <begin position="7"/>
        <end position="26"/>
    </location>
</feature>
<evidence type="ECO:0000313" key="2">
    <source>
        <dbReference type="EMBL" id="PIP23817.1"/>
    </source>
</evidence>
<organism evidence="2 3">
    <name type="scientific">Candidatus Nealsonbacteria bacterium CG23_combo_of_CG06-09_8_20_14_all_38_19</name>
    <dbReference type="NCBI Taxonomy" id="1974721"/>
    <lineage>
        <taxon>Bacteria</taxon>
        <taxon>Candidatus Nealsoniibacteriota</taxon>
    </lineage>
</organism>
<proteinExistence type="predicted"/>
<name>A0A2G9YX50_9BACT</name>
<gene>
    <name evidence="2" type="ORF">COX36_01250</name>
</gene>
<evidence type="ECO:0000256" key="1">
    <source>
        <dbReference type="SAM" id="Phobius"/>
    </source>
</evidence>
<evidence type="ECO:0000313" key="3">
    <source>
        <dbReference type="Proteomes" id="UP000230273"/>
    </source>
</evidence>
<keyword evidence="1" id="KW-0472">Membrane</keyword>
<reference evidence="2 3" key="1">
    <citation type="submission" date="2017-09" db="EMBL/GenBank/DDBJ databases">
        <title>Depth-based differentiation of microbial function through sediment-hosted aquifers and enrichment of novel symbionts in the deep terrestrial subsurface.</title>
        <authorList>
            <person name="Probst A.J."/>
            <person name="Ladd B."/>
            <person name="Jarett J.K."/>
            <person name="Geller-Mcgrath D.E."/>
            <person name="Sieber C.M."/>
            <person name="Emerson J.B."/>
            <person name="Anantharaman K."/>
            <person name="Thomas B.C."/>
            <person name="Malmstrom R."/>
            <person name="Stieglmeier M."/>
            <person name="Klingl A."/>
            <person name="Woyke T."/>
            <person name="Ryan C.M."/>
            <person name="Banfield J.F."/>
        </authorList>
    </citation>
    <scope>NUCLEOTIDE SEQUENCE [LARGE SCALE GENOMIC DNA]</scope>
    <source>
        <strain evidence="2">CG23_combo_of_CG06-09_8_20_14_all_38_19</strain>
    </source>
</reference>
<dbReference type="AlphaFoldDB" id="A0A2G9YX50"/>
<accession>A0A2G9YX50</accession>
<keyword evidence="1" id="KW-1133">Transmembrane helix</keyword>
<sequence length="924" mass="103447">MEMNKKLRLVGAIFFTIFLIILGLIANVRLVKGEQKLAKEATASMVLFEDGFEKGLNNWHSNNSSYVYLAPGKGRGNTALAIKSPGGGGSSYAYRFFDNLTARVSVFLWDDTNLLRDPNDDTYVYISLHTNGSYGDLSIGIRPKTSTTNYTYCPGPPDGCMDTGIPRSAGWHQFKLFVTPKGSYGKIDATSLSWLPGNSINSAVCIDSTTFSRVTIGILGSTYQGQEFYFDDVSIDTWPGPSGSEAKKDLSQKFLNIYLNNYGQINEETVIDTINNYNKGFMRNCHEGEGDEGLECHERKIHIYMLLLHTAVAHGINYKLTGSTSSLNKAISIIEKVSANRSTAPWSDPLVTDNMAVASRARVDQLLTWASWLVRDKMSVASQQTIENFLVDEANYYSSQFRGYSFYEGNSSGEENSWPGEFLHWLYLAYNWRPEKETWLNMAKTYLFHSLTTGESYGGVYTQTLYSEVPEKSEKYLFDNHGFHPHSGYAMLPIEVLAVTDKLERKYFSGRIIPEFEHNVKEVWLKNRSPYINFTTFQYDKISALGLYNTNAIRHLHVRLNFYHLMNDLYPATNNVGPTGDLATHAFEYIYFIKDSYLGIPVENNVQFTQPEINEIDTANSKASIWLSNSIHALDYCNYLFLYVLNQPIGLLDDSRSGFEGSESFDSWKPSGNASQTDTRSDYRAQAGDYSLRVDYTASSTTPYYSAYTVLSSAPSSGQQIEFSGKYFVALREPANTTLNACVQHFSTWPSGWLKEDCTSLDASLSKNPDGSDGAWRDFKVVSPYIAGATQIVPKFDVAGSPGRVVYHVDSLRLEFVPAPTPTPIPLKHIKVLSLNGGEQLSQNNSYEIKWETSGVEKIGLVLYKNKTVVGAIARDIPTSYTEILWTPGPDISSGGEYRIGIYQYPWATGNLVDYNDNPFIIGP</sequence>
<protein>
    <submittedName>
        <fullName evidence="2">Uncharacterized protein</fullName>
    </submittedName>
</protein>
<comment type="caution">
    <text evidence="2">The sequence shown here is derived from an EMBL/GenBank/DDBJ whole genome shotgun (WGS) entry which is preliminary data.</text>
</comment>
<dbReference type="Proteomes" id="UP000230273">
    <property type="component" value="Unassembled WGS sequence"/>
</dbReference>